<dbReference type="SUPFAM" id="SSF52540">
    <property type="entry name" value="P-loop containing nucleoside triphosphate hydrolases"/>
    <property type="match status" value="1"/>
</dbReference>
<dbReference type="InterPro" id="IPR025501">
    <property type="entry name" value="MinD_FleN"/>
</dbReference>
<keyword evidence="2" id="KW-0067">ATP-binding</keyword>
<dbReference type="GO" id="GO:0005829">
    <property type="term" value="C:cytosol"/>
    <property type="evidence" value="ECO:0007669"/>
    <property type="project" value="TreeGrafter"/>
</dbReference>
<protein>
    <submittedName>
        <fullName evidence="4">Flagellar synthesis regulator FleN</fullName>
    </submittedName>
</protein>
<dbReference type="InterPro" id="IPR002586">
    <property type="entry name" value="CobQ/CobB/MinD/ParA_Nub-bd_dom"/>
</dbReference>
<reference evidence="4" key="1">
    <citation type="submission" date="2018-06" db="EMBL/GenBank/DDBJ databases">
        <authorList>
            <person name="Zhirakovskaya E."/>
        </authorList>
    </citation>
    <scope>NUCLEOTIDE SEQUENCE</scope>
</reference>
<name>A0A3B1E991_9ZZZZ</name>
<accession>A0A3B1E991</accession>
<dbReference type="GO" id="GO:0051782">
    <property type="term" value="P:negative regulation of cell division"/>
    <property type="evidence" value="ECO:0007669"/>
    <property type="project" value="TreeGrafter"/>
</dbReference>
<dbReference type="PANTHER" id="PTHR43384">
    <property type="entry name" value="SEPTUM SITE-DETERMINING PROTEIN MIND HOMOLOG, CHLOROPLASTIC-RELATED"/>
    <property type="match status" value="1"/>
</dbReference>
<dbReference type="InterPro" id="IPR027417">
    <property type="entry name" value="P-loop_NTPase"/>
</dbReference>
<keyword evidence="4" id="KW-0969">Cilium</keyword>
<feature type="non-terminal residue" evidence="4">
    <location>
        <position position="1"/>
    </location>
</feature>
<dbReference type="Gene3D" id="3.40.50.300">
    <property type="entry name" value="P-loop containing nucleotide triphosphate hydrolases"/>
    <property type="match status" value="1"/>
</dbReference>
<dbReference type="GO" id="GO:0009898">
    <property type="term" value="C:cytoplasmic side of plasma membrane"/>
    <property type="evidence" value="ECO:0007669"/>
    <property type="project" value="TreeGrafter"/>
</dbReference>
<proteinExistence type="predicted"/>
<evidence type="ECO:0000313" key="4">
    <source>
        <dbReference type="EMBL" id="VAX42847.1"/>
    </source>
</evidence>
<evidence type="ECO:0000256" key="2">
    <source>
        <dbReference type="ARBA" id="ARBA00022840"/>
    </source>
</evidence>
<dbReference type="InterPro" id="IPR050625">
    <property type="entry name" value="ParA/MinD_ATPase"/>
</dbReference>
<sequence length="290" mass="30810">GVERGASPRDQASRLRALVEAMSGSQQVAHAHTRRVPVIAIASGKGGVGKTNLAVNLSIALTQAGRGVSLLDADLGMANADVVCGLTPGRRLDDVLCDPAGPGLASCIVRAPGGFWLVPGAVGVARIADLDAPGRQRLVDQLETLESRSDVVLIDTGAGIGRDVLAFATCADWLLVVVTPEPTSITDAYGLIKCVVARSREQQTELPRIAMVVNEVHRSAEANAVSARLAATCERFLGCRPELLGYIRRDDRVGRAVRRREPHLLAWPRTAASRDVRTLATRLVSLVWTP</sequence>
<dbReference type="AlphaFoldDB" id="A0A3B1E991"/>
<keyword evidence="1" id="KW-0547">Nucleotide-binding</keyword>
<dbReference type="PIRSF" id="PIRSF003092">
    <property type="entry name" value="MinD"/>
    <property type="match status" value="1"/>
</dbReference>
<keyword evidence="4" id="KW-0282">Flagellum</keyword>
<dbReference type="PANTHER" id="PTHR43384:SF4">
    <property type="entry name" value="CELLULOSE BIOSYNTHESIS PROTEIN BCSQ-RELATED"/>
    <property type="match status" value="1"/>
</dbReference>
<organism evidence="4">
    <name type="scientific">hydrothermal vent metagenome</name>
    <dbReference type="NCBI Taxonomy" id="652676"/>
    <lineage>
        <taxon>unclassified sequences</taxon>
        <taxon>metagenomes</taxon>
        <taxon>ecological metagenomes</taxon>
    </lineage>
</organism>
<dbReference type="InterPro" id="IPR033875">
    <property type="entry name" value="FlhG"/>
</dbReference>
<dbReference type="GO" id="GO:0016887">
    <property type="term" value="F:ATP hydrolysis activity"/>
    <property type="evidence" value="ECO:0007669"/>
    <property type="project" value="TreeGrafter"/>
</dbReference>
<feature type="domain" description="CobQ/CobB/MinD/ParA nucleotide binding" evidence="3">
    <location>
        <begin position="39"/>
        <end position="262"/>
    </location>
</feature>
<dbReference type="CDD" id="cd02038">
    <property type="entry name" value="FlhG-like"/>
    <property type="match status" value="1"/>
</dbReference>
<dbReference type="GO" id="GO:0005524">
    <property type="term" value="F:ATP binding"/>
    <property type="evidence" value="ECO:0007669"/>
    <property type="project" value="UniProtKB-KW"/>
</dbReference>
<dbReference type="Pfam" id="PF01656">
    <property type="entry name" value="CbiA"/>
    <property type="match status" value="1"/>
</dbReference>
<gene>
    <name evidence="4" type="ORF">MNBD_PLANCTO03-183</name>
</gene>
<keyword evidence="4" id="KW-0966">Cell projection</keyword>
<evidence type="ECO:0000259" key="3">
    <source>
        <dbReference type="Pfam" id="PF01656"/>
    </source>
</evidence>
<evidence type="ECO:0000256" key="1">
    <source>
        <dbReference type="ARBA" id="ARBA00022741"/>
    </source>
</evidence>
<dbReference type="EMBL" id="UOGK01000767">
    <property type="protein sequence ID" value="VAX42847.1"/>
    <property type="molecule type" value="Genomic_DNA"/>
</dbReference>